<reference evidence="1 2" key="1">
    <citation type="submission" date="2018-05" db="EMBL/GenBank/DDBJ databases">
        <title>Reference genomes for bee gut microbiota database.</title>
        <authorList>
            <person name="Ellegaard K.M."/>
        </authorList>
    </citation>
    <scope>NUCLEOTIDE SEQUENCE [LARGE SCALE GENOMIC DNA]</scope>
    <source>
        <strain evidence="1 2">ESL0172</strain>
    </source>
</reference>
<proteinExistence type="predicted"/>
<comment type="caution">
    <text evidence="1">The sequence shown here is derived from an EMBL/GenBank/DDBJ whole genome shotgun (WGS) entry which is preliminary data.</text>
</comment>
<dbReference type="AlphaFoldDB" id="A0A2V4DW65"/>
<sequence>MQGYSTNLVAKSLAEQATFGMTSKNAGRYNELSESNSQRDIALKGANNPNEIGKVTEEYNNAKEVL</sequence>
<keyword evidence="2" id="KW-1185">Reference proteome</keyword>
<accession>A0A2V4DW65</accession>
<evidence type="ECO:0000313" key="1">
    <source>
        <dbReference type="EMBL" id="PXY91749.1"/>
    </source>
</evidence>
<gene>
    <name evidence="1" type="ORF">DKK78_05370</name>
</gene>
<organism evidence="1 2">
    <name type="scientific">Gilliamella apis</name>
    <dbReference type="NCBI Taxonomy" id="1970738"/>
    <lineage>
        <taxon>Bacteria</taxon>
        <taxon>Pseudomonadati</taxon>
        <taxon>Pseudomonadota</taxon>
        <taxon>Gammaproteobacteria</taxon>
        <taxon>Orbales</taxon>
        <taxon>Orbaceae</taxon>
        <taxon>Gilliamella</taxon>
    </lineage>
</organism>
<dbReference type="EMBL" id="QGLO01000004">
    <property type="protein sequence ID" value="PXY91749.1"/>
    <property type="molecule type" value="Genomic_DNA"/>
</dbReference>
<evidence type="ECO:0000313" key="2">
    <source>
        <dbReference type="Proteomes" id="UP000247673"/>
    </source>
</evidence>
<dbReference type="Proteomes" id="UP000247673">
    <property type="component" value="Unassembled WGS sequence"/>
</dbReference>
<protein>
    <submittedName>
        <fullName evidence="1">Uncharacterized protein</fullName>
    </submittedName>
</protein>
<name>A0A2V4DW65_9GAMM</name>